<protein>
    <submittedName>
        <fullName evidence="1">Uncharacterized protein</fullName>
    </submittedName>
</protein>
<sequence length="128" mass="14782">MNELTNTLLEKGHSVNIITDTMNGLLEQNIITLQSEEALKIIHDMANTDNENNERINELVAEINKESTISQTIEINKEQEYQKKIKASNEHSRAHHENAIEQYERSITLSSYDISPQHNERQLGNIER</sequence>
<evidence type="ECO:0000313" key="1">
    <source>
        <dbReference type="EMBL" id="GEK15900.1"/>
    </source>
</evidence>
<name>A0A510URP3_ALIFS</name>
<gene>
    <name evidence="1" type="ORF">AFI02nite_39360</name>
</gene>
<accession>A0A510URP3</accession>
<evidence type="ECO:0000313" key="2">
    <source>
        <dbReference type="Proteomes" id="UP000321787"/>
    </source>
</evidence>
<dbReference type="AlphaFoldDB" id="A0A510URP3"/>
<reference evidence="1 2" key="1">
    <citation type="submission" date="2019-07" db="EMBL/GenBank/DDBJ databases">
        <title>Whole genome shotgun sequence of Aliivibrio fischeri NBRC 101058.</title>
        <authorList>
            <person name="Hosoyama A."/>
            <person name="Uohara A."/>
            <person name="Ohji S."/>
            <person name="Ichikawa N."/>
        </authorList>
    </citation>
    <scope>NUCLEOTIDE SEQUENCE [LARGE SCALE GENOMIC DNA]</scope>
    <source>
        <strain evidence="1 2">NBRC 101058</strain>
    </source>
</reference>
<dbReference type="Proteomes" id="UP000321787">
    <property type="component" value="Unassembled WGS sequence"/>
</dbReference>
<comment type="caution">
    <text evidence="1">The sequence shown here is derived from an EMBL/GenBank/DDBJ whole genome shotgun (WGS) entry which is preliminary data.</text>
</comment>
<dbReference type="EMBL" id="BJTZ01000046">
    <property type="protein sequence ID" value="GEK15900.1"/>
    <property type="molecule type" value="Genomic_DNA"/>
</dbReference>
<proteinExistence type="predicted"/>
<organism evidence="1 2">
    <name type="scientific">Aliivibrio fischeri</name>
    <name type="common">Vibrio fischeri</name>
    <dbReference type="NCBI Taxonomy" id="668"/>
    <lineage>
        <taxon>Bacteria</taxon>
        <taxon>Pseudomonadati</taxon>
        <taxon>Pseudomonadota</taxon>
        <taxon>Gammaproteobacteria</taxon>
        <taxon>Vibrionales</taxon>
        <taxon>Vibrionaceae</taxon>
        <taxon>Aliivibrio</taxon>
    </lineage>
</organism>
<dbReference type="RefSeq" id="WP_236797401.1">
    <property type="nucleotide sequence ID" value="NZ_BJTZ01000046.1"/>
</dbReference>